<sequence length="203" mass="23219">MAFEVAKRTQAGSLTRDQEQASTFPIKATPSDFNAFFKGKRSALYDHRARQAVRQVQPFFDDEMATRSWVVLNGSYEDRAQWHDLFRLDGLWNIDKHRRLAIMGWWPELIYWGSNGPSKRRLLPGDGTVADGSVLFRINGRDDGMGDEVSHEFDLTLTDDPGFRPREGATDDVVDLMTRWHQQVVTVVFPQVFTIMSQSAPQP</sequence>
<reference evidence="2 3" key="1">
    <citation type="submission" date="2024-09" db="EMBL/GenBank/DDBJ databases">
        <authorList>
            <person name="Sun Q."/>
            <person name="Mori K."/>
        </authorList>
    </citation>
    <scope>NUCLEOTIDE SEQUENCE [LARGE SCALE GENOMIC DNA]</scope>
    <source>
        <strain evidence="2 3">TBRC 3947</strain>
    </source>
</reference>
<organism evidence="2 3">
    <name type="scientific">Phytohabitans kaempferiae</name>
    <dbReference type="NCBI Taxonomy" id="1620943"/>
    <lineage>
        <taxon>Bacteria</taxon>
        <taxon>Bacillati</taxon>
        <taxon>Actinomycetota</taxon>
        <taxon>Actinomycetes</taxon>
        <taxon>Micromonosporales</taxon>
        <taxon>Micromonosporaceae</taxon>
    </lineage>
</organism>
<evidence type="ECO:0000313" key="2">
    <source>
        <dbReference type="EMBL" id="MFC0533323.1"/>
    </source>
</evidence>
<protein>
    <submittedName>
        <fullName evidence="2">Uncharacterized protein</fullName>
    </submittedName>
</protein>
<accession>A0ABV6MG47</accession>
<evidence type="ECO:0000256" key="1">
    <source>
        <dbReference type="SAM" id="MobiDB-lite"/>
    </source>
</evidence>
<keyword evidence="3" id="KW-1185">Reference proteome</keyword>
<name>A0ABV6MG47_9ACTN</name>
<comment type="caution">
    <text evidence="2">The sequence shown here is derived from an EMBL/GenBank/DDBJ whole genome shotgun (WGS) entry which is preliminary data.</text>
</comment>
<dbReference type="Proteomes" id="UP001589867">
    <property type="component" value="Unassembled WGS sequence"/>
</dbReference>
<feature type="compositionally biased region" description="Polar residues" evidence="1">
    <location>
        <begin position="10"/>
        <end position="21"/>
    </location>
</feature>
<proteinExistence type="predicted"/>
<dbReference type="EMBL" id="JBHLUH010000081">
    <property type="protein sequence ID" value="MFC0533323.1"/>
    <property type="molecule type" value="Genomic_DNA"/>
</dbReference>
<evidence type="ECO:0000313" key="3">
    <source>
        <dbReference type="Proteomes" id="UP001589867"/>
    </source>
</evidence>
<dbReference type="RefSeq" id="WP_377260774.1">
    <property type="nucleotide sequence ID" value="NZ_JBHLUH010000081.1"/>
</dbReference>
<feature type="region of interest" description="Disordered" evidence="1">
    <location>
        <begin position="1"/>
        <end position="21"/>
    </location>
</feature>
<gene>
    <name evidence="2" type="ORF">ACFFIA_37525</name>
</gene>